<keyword evidence="1" id="KW-0472">Membrane</keyword>
<reference key="2">
    <citation type="submission" date="2011-10" db="EMBL/GenBank/DDBJ databases">
        <title>The genome and transcriptome sequence of Clonorchis sinensis provide insights into the carcinogenic liver fluke.</title>
        <authorList>
            <person name="Wang X."/>
            <person name="Huang Y."/>
            <person name="Chen W."/>
            <person name="Liu H."/>
            <person name="Guo L."/>
            <person name="Chen Y."/>
            <person name="Luo F."/>
            <person name="Zhou W."/>
            <person name="Sun J."/>
            <person name="Mao Q."/>
            <person name="Liang P."/>
            <person name="Zhou C."/>
            <person name="Tian Y."/>
            <person name="Men J."/>
            <person name="Lv X."/>
            <person name="Huang L."/>
            <person name="Zhou J."/>
            <person name="Hu Y."/>
            <person name="Li R."/>
            <person name="Zhang F."/>
            <person name="Lei H."/>
            <person name="Li X."/>
            <person name="Hu X."/>
            <person name="Liang C."/>
            <person name="Xu J."/>
            <person name="Wu Z."/>
            <person name="Yu X."/>
        </authorList>
    </citation>
    <scope>NUCLEOTIDE SEQUENCE</scope>
    <source>
        <strain>Henan</strain>
    </source>
</reference>
<accession>G7Y429</accession>
<organism evidence="2 3">
    <name type="scientific">Clonorchis sinensis</name>
    <name type="common">Chinese liver fluke</name>
    <dbReference type="NCBI Taxonomy" id="79923"/>
    <lineage>
        <taxon>Eukaryota</taxon>
        <taxon>Metazoa</taxon>
        <taxon>Spiralia</taxon>
        <taxon>Lophotrochozoa</taxon>
        <taxon>Platyhelminthes</taxon>
        <taxon>Trematoda</taxon>
        <taxon>Digenea</taxon>
        <taxon>Opisthorchiida</taxon>
        <taxon>Opisthorchiata</taxon>
        <taxon>Opisthorchiidae</taxon>
        <taxon>Clonorchis</taxon>
    </lineage>
</organism>
<evidence type="ECO:0000256" key="1">
    <source>
        <dbReference type="SAM" id="Phobius"/>
    </source>
</evidence>
<evidence type="ECO:0000313" key="2">
    <source>
        <dbReference type="EMBL" id="GAA47715.1"/>
    </source>
</evidence>
<keyword evidence="3" id="KW-1185">Reference proteome</keyword>
<keyword evidence="1" id="KW-0812">Transmembrane</keyword>
<keyword evidence="1" id="KW-1133">Transmembrane helix</keyword>
<gene>
    <name evidence="2" type="ORF">CLF_100714</name>
</gene>
<sequence>MVYNKNREQMQVRYVNLSDITINALPWVFVFFTLFLVNFLKYGSSSLSINPVMLPSLLGLRYFAGLDAGKQPSLRFLAQLRPKQIDPKNGVCLSCQYISRQTTVMNLGKMGFIDVCQKCFDQQYDRILSSRKAIPATSDYDGSWGSSKCRSMKSLMDNAVNSAGLTTAASVDGDPVIIVVIDSITSVFSTDASLSHNYDLFESLIVKKRVLRQLWATDEWQLVGTTTVVRSIRVIGGRGTPSKATWPIAPRDGRCGMSSFVCVQFMVVRGLGYCQGTYI</sequence>
<name>G7Y429_CLOSI</name>
<dbReference type="Proteomes" id="UP000008909">
    <property type="component" value="Unassembled WGS sequence"/>
</dbReference>
<dbReference type="AlphaFoldDB" id="G7Y429"/>
<feature type="transmembrane region" description="Helical" evidence="1">
    <location>
        <begin position="20"/>
        <end position="40"/>
    </location>
</feature>
<proteinExistence type="predicted"/>
<evidence type="ECO:0000313" key="3">
    <source>
        <dbReference type="Proteomes" id="UP000008909"/>
    </source>
</evidence>
<dbReference type="EMBL" id="DF142851">
    <property type="protein sequence ID" value="GAA47715.1"/>
    <property type="molecule type" value="Genomic_DNA"/>
</dbReference>
<protein>
    <submittedName>
        <fullName evidence="2">Uncharacterized protein</fullName>
    </submittedName>
</protein>
<reference evidence="2" key="1">
    <citation type="journal article" date="2011" name="Genome Biol.">
        <title>The draft genome of the carcinogenic human liver fluke Clonorchis sinensis.</title>
        <authorList>
            <person name="Wang X."/>
            <person name="Chen W."/>
            <person name="Huang Y."/>
            <person name="Sun J."/>
            <person name="Men J."/>
            <person name="Liu H."/>
            <person name="Luo F."/>
            <person name="Guo L."/>
            <person name="Lv X."/>
            <person name="Deng C."/>
            <person name="Zhou C."/>
            <person name="Fan Y."/>
            <person name="Li X."/>
            <person name="Huang L."/>
            <person name="Hu Y."/>
            <person name="Liang C."/>
            <person name="Hu X."/>
            <person name="Xu J."/>
            <person name="Yu X."/>
        </authorList>
    </citation>
    <scope>NUCLEOTIDE SEQUENCE [LARGE SCALE GENOMIC DNA]</scope>
    <source>
        <strain evidence="2">Henan</strain>
    </source>
</reference>